<dbReference type="PRINTS" id="PR00099">
    <property type="entry name" value="CPSGATASE"/>
</dbReference>
<evidence type="ECO:0000313" key="10">
    <source>
        <dbReference type="EMBL" id="ALE18444.1"/>
    </source>
</evidence>
<dbReference type="UniPathway" id="UPA00068">
    <property type="reaction ID" value="UER00171"/>
</dbReference>
<keyword evidence="6 8" id="KW-0315">Glutamine amidotransferase</keyword>
<evidence type="ECO:0000256" key="4">
    <source>
        <dbReference type="ARBA" id="ARBA00022741"/>
    </source>
</evidence>
<dbReference type="AlphaFoldDB" id="A0A0M3TBD5"/>
<reference evidence="10 11" key="1">
    <citation type="journal article" date="2015" name="Genome Announc.">
        <title>Complete Genome Sequences for Two Strains of a Novel Fastidious, Partially Acid-Fast, Gram-Positive Corynebacterineae Bacterium, Derived from Human Clinical Samples.</title>
        <authorList>
            <person name="Nicholson A.C."/>
            <person name="Bell M."/>
            <person name="Humrighouse B.W."/>
            <person name="McQuiston J.R."/>
        </authorList>
    </citation>
    <scope>NUCLEOTIDE SEQUENCE [LARGE SCALE GENOMIC DNA]</scope>
    <source>
        <strain evidence="10 11">X1698</strain>
    </source>
</reference>
<evidence type="ECO:0000256" key="1">
    <source>
        <dbReference type="ARBA" id="ARBA00005077"/>
    </source>
</evidence>
<comment type="catalytic activity">
    <reaction evidence="7 8">
        <text>hydrogencarbonate + L-glutamine + 2 ATP + H2O = carbamoyl phosphate + L-glutamate + 2 ADP + phosphate + 2 H(+)</text>
        <dbReference type="Rhea" id="RHEA:18633"/>
        <dbReference type="ChEBI" id="CHEBI:15377"/>
        <dbReference type="ChEBI" id="CHEBI:15378"/>
        <dbReference type="ChEBI" id="CHEBI:17544"/>
        <dbReference type="ChEBI" id="CHEBI:29985"/>
        <dbReference type="ChEBI" id="CHEBI:30616"/>
        <dbReference type="ChEBI" id="CHEBI:43474"/>
        <dbReference type="ChEBI" id="CHEBI:58228"/>
        <dbReference type="ChEBI" id="CHEBI:58359"/>
        <dbReference type="ChEBI" id="CHEBI:456216"/>
        <dbReference type="EC" id="6.3.5.5"/>
    </reaction>
</comment>
<dbReference type="PANTHER" id="PTHR43418:SF7">
    <property type="entry name" value="CARBAMOYL-PHOSPHATE SYNTHASE SMALL CHAIN"/>
    <property type="match status" value="1"/>
</dbReference>
<feature type="active site" evidence="8">
    <location>
        <position position="366"/>
    </location>
</feature>
<dbReference type="InterPro" id="IPR002474">
    <property type="entry name" value="CarbamoylP_synth_ssu_N"/>
</dbReference>
<feature type="binding site" evidence="8">
    <location>
        <position position="316"/>
    </location>
    <ligand>
        <name>L-glutamine</name>
        <dbReference type="ChEBI" id="CHEBI:58359"/>
    </ligand>
</feature>
<dbReference type="EC" id="6.3.5.5" evidence="8"/>
<dbReference type="GO" id="GO:0006541">
    <property type="term" value="P:glutamine metabolic process"/>
    <property type="evidence" value="ECO:0007669"/>
    <property type="project" value="InterPro"/>
</dbReference>
<name>A0A0M3TBD5_9ACTN</name>
<dbReference type="GO" id="GO:0006526">
    <property type="term" value="P:L-arginine biosynthetic process"/>
    <property type="evidence" value="ECO:0007669"/>
    <property type="project" value="UniProtKB-UniRule"/>
</dbReference>
<dbReference type="Proteomes" id="UP000068137">
    <property type="component" value="Chromosome"/>
</dbReference>
<comment type="subunit">
    <text evidence="8">Composed of two chains; the small (or glutamine) chain promotes the hydrolysis of glutamine to ammonia, which is used by the large (or ammonia) chain to synthesize carbamoyl phosphate. Tetramer of heterodimers (alpha,beta)4.</text>
</comment>
<dbReference type="CDD" id="cd01744">
    <property type="entry name" value="GATase1_CPSase"/>
    <property type="match status" value="1"/>
</dbReference>
<comment type="catalytic activity">
    <reaction evidence="8">
        <text>L-glutamine + H2O = L-glutamate + NH4(+)</text>
        <dbReference type="Rhea" id="RHEA:15889"/>
        <dbReference type="ChEBI" id="CHEBI:15377"/>
        <dbReference type="ChEBI" id="CHEBI:28938"/>
        <dbReference type="ChEBI" id="CHEBI:29985"/>
        <dbReference type="ChEBI" id="CHEBI:58359"/>
    </reaction>
</comment>
<dbReference type="GO" id="GO:0006207">
    <property type="term" value="P:'de novo' pyrimidine nucleobase biosynthetic process"/>
    <property type="evidence" value="ECO:0007669"/>
    <property type="project" value="InterPro"/>
</dbReference>
<keyword evidence="3 8" id="KW-0436">Ligase</keyword>
<comment type="similarity">
    <text evidence="2 8">Belongs to the CarA family.</text>
</comment>
<feature type="binding site" evidence="8">
    <location>
        <position position="246"/>
    </location>
    <ligand>
        <name>L-glutamine</name>
        <dbReference type="ChEBI" id="CHEBI:58359"/>
    </ligand>
</feature>
<dbReference type="SMART" id="SM01097">
    <property type="entry name" value="CPSase_sm_chain"/>
    <property type="match status" value="1"/>
</dbReference>
<gene>
    <name evidence="8" type="primary">carA</name>
    <name evidence="10" type="ORF">AL705_00405</name>
</gene>
<feature type="binding site" evidence="8">
    <location>
        <position position="248"/>
    </location>
    <ligand>
        <name>L-glutamine</name>
        <dbReference type="ChEBI" id="CHEBI:58359"/>
    </ligand>
</feature>
<dbReference type="SUPFAM" id="SSF52021">
    <property type="entry name" value="Carbamoyl phosphate synthetase, small subunit N-terminal domain"/>
    <property type="match status" value="1"/>
</dbReference>
<dbReference type="GO" id="GO:0005524">
    <property type="term" value="F:ATP binding"/>
    <property type="evidence" value="ECO:0007669"/>
    <property type="project" value="UniProtKB-UniRule"/>
</dbReference>
<dbReference type="Gene3D" id="3.50.30.20">
    <property type="entry name" value="Carbamoyl-phosphate synthase small subunit, N-terminal domain"/>
    <property type="match status" value="1"/>
</dbReference>
<keyword evidence="4 8" id="KW-0547">Nucleotide-binding</keyword>
<dbReference type="NCBIfam" id="TIGR01368">
    <property type="entry name" value="CPSaseIIsmall"/>
    <property type="match status" value="1"/>
</dbReference>
<protein>
    <recommendedName>
        <fullName evidence="8">Carbamoyl phosphate synthase small chain</fullName>
        <ecNumber evidence="8">6.3.5.5</ecNumber>
    </recommendedName>
    <alternativeName>
        <fullName evidence="8">Carbamoyl phosphate synthetase glutamine chain</fullName>
    </alternativeName>
</protein>
<dbReference type="PROSITE" id="PS51273">
    <property type="entry name" value="GATASE_TYPE_1"/>
    <property type="match status" value="1"/>
</dbReference>
<comment type="pathway">
    <text evidence="8">Pyrimidine metabolism; UMP biosynthesis via de novo pathway; (S)-dihydroorotate from bicarbonate: step 1/3.</text>
</comment>
<accession>A0A0M3TBD5</accession>
<dbReference type="KEGG" id="cbq:AL705_00405"/>
<dbReference type="Gene3D" id="3.40.50.880">
    <property type="match status" value="1"/>
</dbReference>
<dbReference type="Pfam" id="PF00117">
    <property type="entry name" value="GATase"/>
    <property type="match status" value="1"/>
</dbReference>
<feature type="active site" description="Nucleophile" evidence="8">
    <location>
        <position position="274"/>
    </location>
</feature>
<comment type="function">
    <text evidence="8">Small subunit of the glutamine-dependent carbamoyl phosphate synthetase (CPSase). CPSase catalyzes the formation of carbamoyl phosphate from the ammonia moiety of glutamine, carbonate, and phosphate donated by ATP, constituting the first step of 2 biosynthetic pathways, one leading to arginine and/or urea and the other to pyrimidine nucleotides. The small subunit (glutamine amidotransferase) binds and cleaves glutamine to supply the large subunit with the substrate ammonia.</text>
</comment>
<dbReference type="InterPro" id="IPR006274">
    <property type="entry name" value="CarbamoylP_synth_ssu"/>
</dbReference>
<dbReference type="InterPro" id="IPR036480">
    <property type="entry name" value="CarbP_synth_ssu_N_sf"/>
</dbReference>
<keyword evidence="8" id="KW-0055">Arginine biosynthesis</keyword>
<feature type="domain" description="Carbamoyl-phosphate synthase small subunit N-terminal" evidence="9">
    <location>
        <begin position="6"/>
        <end position="151"/>
    </location>
</feature>
<evidence type="ECO:0000256" key="2">
    <source>
        <dbReference type="ARBA" id="ARBA00007800"/>
    </source>
</evidence>
<dbReference type="PATRIC" id="fig|1528099.3.peg.84"/>
<keyword evidence="5 8" id="KW-0067">ATP-binding</keyword>
<dbReference type="GO" id="GO:0044205">
    <property type="term" value="P:'de novo' UMP biosynthetic process"/>
    <property type="evidence" value="ECO:0007669"/>
    <property type="project" value="UniProtKB-UniRule"/>
</dbReference>
<dbReference type="GO" id="GO:0004088">
    <property type="term" value="F:carbamoyl-phosphate synthase (glutamine-hydrolyzing) activity"/>
    <property type="evidence" value="ECO:0007669"/>
    <property type="project" value="UniProtKB-UniRule"/>
</dbReference>
<dbReference type="UniPathway" id="UPA00070">
    <property type="reaction ID" value="UER00115"/>
</dbReference>
<evidence type="ECO:0000259" key="9">
    <source>
        <dbReference type="SMART" id="SM01097"/>
    </source>
</evidence>
<dbReference type="NCBIfam" id="NF009475">
    <property type="entry name" value="PRK12838.1"/>
    <property type="match status" value="1"/>
</dbReference>
<dbReference type="HAMAP" id="MF_01209">
    <property type="entry name" value="CPSase_S_chain"/>
    <property type="match status" value="1"/>
</dbReference>
<keyword evidence="8" id="KW-0028">Amino-acid biosynthesis</keyword>
<dbReference type="EMBL" id="CP012390">
    <property type="protein sequence ID" value="ALE18444.1"/>
    <property type="molecule type" value="Genomic_DNA"/>
</dbReference>
<feature type="active site" evidence="8">
    <location>
        <position position="364"/>
    </location>
</feature>
<organism evidence="10 11">
    <name type="scientific">Lawsonella clevelandensis</name>
    <dbReference type="NCBI Taxonomy" id="1528099"/>
    <lineage>
        <taxon>Bacteria</taxon>
        <taxon>Bacillati</taxon>
        <taxon>Actinomycetota</taxon>
        <taxon>Actinomycetes</taxon>
        <taxon>Mycobacteriales</taxon>
        <taxon>Lawsonellaceae</taxon>
        <taxon>Lawsonella</taxon>
    </lineage>
</organism>
<evidence type="ECO:0000313" key="11">
    <source>
        <dbReference type="Proteomes" id="UP000068137"/>
    </source>
</evidence>
<proteinExistence type="inferred from homology"/>
<evidence type="ECO:0000256" key="3">
    <source>
        <dbReference type="ARBA" id="ARBA00022598"/>
    </source>
</evidence>
<keyword evidence="8" id="KW-0665">Pyrimidine biosynthesis</keyword>
<feature type="binding site" evidence="8">
    <location>
        <position position="275"/>
    </location>
    <ligand>
        <name>L-glutamine</name>
        <dbReference type="ChEBI" id="CHEBI:58359"/>
    </ligand>
</feature>
<evidence type="ECO:0000256" key="6">
    <source>
        <dbReference type="ARBA" id="ARBA00022962"/>
    </source>
</evidence>
<evidence type="ECO:0000256" key="7">
    <source>
        <dbReference type="ARBA" id="ARBA00048816"/>
    </source>
</evidence>
<feature type="binding site" evidence="8">
    <location>
        <position position="278"/>
    </location>
    <ligand>
        <name>L-glutamine</name>
        <dbReference type="ChEBI" id="CHEBI:58359"/>
    </ligand>
</feature>
<dbReference type="GO" id="GO:0004359">
    <property type="term" value="F:glutaminase activity"/>
    <property type="evidence" value="ECO:0007669"/>
    <property type="project" value="RHEA"/>
</dbReference>
<comment type="pathway">
    <text evidence="1 8">Amino-acid biosynthesis; L-arginine biosynthesis; carbamoyl phosphate from bicarbonate: step 1/1.</text>
</comment>
<dbReference type="PRINTS" id="PR00097">
    <property type="entry name" value="ANTSNTHASEII"/>
</dbReference>
<dbReference type="InterPro" id="IPR029062">
    <property type="entry name" value="Class_I_gatase-like"/>
</dbReference>
<dbReference type="InterPro" id="IPR017926">
    <property type="entry name" value="GATASE"/>
</dbReference>
<dbReference type="PANTHER" id="PTHR43418">
    <property type="entry name" value="MULTIFUNCTIONAL TRYPTOPHAN BIOSYNTHESIS PROTEIN-RELATED"/>
    <property type="match status" value="1"/>
</dbReference>
<dbReference type="InterPro" id="IPR035686">
    <property type="entry name" value="CPSase_GATase1"/>
</dbReference>
<evidence type="ECO:0000256" key="8">
    <source>
        <dbReference type="HAMAP-Rule" id="MF_01209"/>
    </source>
</evidence>
<dbReference type="InterPro" id="IPR050472">
    <property type="entry name" value="Anth_synth/Amidotransfase"/>
</dbReference>
<feature type="binding site" evidence="8">
    <location>
        <position position="50"/>
    </location>
    <ligand>
        <name>L-glutamine</name>
        <dbReference type="ChEBI" id="CHEBI:58359"/>
    </ligand>
</feature>
<dbReference type="PRINTS" id="PR00096">
    <property type="entry name" value="GATASE"/>
</dbReference>
<feature type="binding site" evidence="8">
    <location>
        <position position="318"/>
    </location>
    <ligand>
        <name>L-glutamine</name>
        <dbReference type="ChEBI" id="CHEBI:58359"/>
    </ligand>
</feature>
<dbReference type="Pfam" id="PF00988">
    <property type="entry name" value="CPSase_sm_chain"/>
    <property type="match status" value="1"/>
</dbReference>
<dbReference type="SUPFAM" id="SSF52317">
    <property type="entry name" value="Class I glutamine amidotransferase-like"/>
    <property type="match status" value="1"/>
</dbReference>
<dbReference type="STRING" id="1528099.AL705_00405"/>
<sequence>MVSERIPAALVLEDGRIFRGHAFGTVGETLGEAVFTTGMTGYQETLTDPSYRRQIVVSTAPQIGNTGWNLVDGESMTAEPTNDAVRNGMRGRIYVAGYVIRDYAHQPCSWRLDHALQDELEEQQIVGIQNVDTRAIVRHLRTKGSLLAGIFSGDSITSEDEMLEKVCSQPPAAGQDLASEVTTQEMYTLEPVEEHRFTIAAIDLGIKANTPRNFVKRGLRVHMMPAATTWEEIQELNVDGLFFSNGPGDPITATAPIALANAALENEMPLFGICFGNQIFGRALGLDTYKMKFGHRGINIPVKDHQTGRIAITSQNHGFALEGEPGMEFDTPYGRALISHSCPNDDTVEGVKLLDGSAFSVQYHPEACAGPHDANYLFDQFVDLLESHGKKGQK</sequence>
<feature type="region of interest" description="CPSase" evidence="8">
    <location>
        <begin position="1"/>
        <end position="197"/>
    </location>
</feature>
<feature type="binding site" evidence="8">
    <location>
        <position position="319"/>
    </location>
    <ligand>
        <name>L-glutamine</name>
        <dbReference type="ChEBI" id="CHEBI:58359"/>
    </ligand>
</feature>
<evidence type="ECO:0000256" key="5">
    <source>
        <dbReference type="ARBA" id="ARBA00022840"/>
    </source>
</evidence>